<dbReference type="EMBL" id="JACGWU010000003">
    <property type="protein sequence ID" value="MBA8829120.1"/>
    <property type="molecule type" value="Genomic_DNA"/>
</dbReference>
<dbReference type="Pfam" id="PF17409">
    <property type="entry name" value="MoaF_C"/>
    <property type="match status" value="1"/>
</dbReference>
<evidence type="ECO:0000313" key="4">
    <source>
        <dbReference type="Proteomes" id="UP000524237"/>
    </source>
</evidence>
<reference evidence="3 4" key="1">
    <citation type="submission" date="2020-07" db="EMBL/GenBank/DDBJ databases">
        <title>Sequencing the genomes of 1000 actinobacteria strains.</title>
        <authorList>
            <person name="Klenk H.-P."/>
        </authorList>
    </citation>
    <scope>NUCLEOTIDE SEQUENCE [LARGE SCALE GENOMIC DNA]</scope>
    <source>
        <strain evidence="3 4">DSM 23737</strain>
    </source>
</reference>
<dbReference type="InterPro" id="IPR035348">
    <property type="entry name" value="MoaF_C"/>
</dbReference>
<organism evidence="3 4">
    <name type="scientific">Alpinimonas psychrophila</name>
    <dbReference type="NCBI Taxonomy" id="748908"/>
    <lineage>
        <taxon>Bacteria</taxon>
        <taxon>Bacillati</taxon>
        <taxon>Actinomycetota</taxon>
        <taxon>Actinomycetes</taxon>
        <taxon>Micrococcales</taxon>
        <taxon>Microbacteriaceae</taxon>
        <taxon>Alpinimonas</taxon>
    </lineage>
</organism>
<dbReference type="AlphaFoldDB" id="A0A7W3JTX0"/>
<feature type="domain" description="Molybdenum cofactor biosynthesis protein F N-terminal" evidence="1">
    <location>
        <begin position="14"/>
        <end position="120"/>
    </location>
</feature>
<feature type="domain" description="MoaF C-terminal" evidence="2">
    <location>
        <begin position="154"/>
        <end position="217"/>
    </location>
</feature>
<dbReference type="InterPro" id="IPR024724">
    <property type="entry name" value="MoaF_N"/>
</dbReference>
<dbReference type="Proteomes" id="UP000524237">
    <property type="component" value="Unassembled WGS sequence"/>
</dbReference>
<dbReference type="RefSeq" id="WP_182484567.1">
    <property type="nucleotide sequence ID" value="NZ_JACGWU010000003.1"/>
</dbReference>
<protein>
    <submittedName>
        <fullName evidence="3">Uncharacterized protein</fullName>
    </submittedName>
</protein>
<comment type="caution">
    <text evidence="3">The sequence shown here is derived from an EMBL/GenBank/DDBJ whole genome shotgun (WGS) entry which is preliminary data.</text>
</comment>
<evidence type="ECO:0000259" key="2">
    <source>
        <dbReference type="Pfam" id="PF17409"/>
    </source>
</evidence>
<gene>
    <name evidence="3" type="ORF">FB555_001223</name>
</gene>
<keyword evidence="4" id="KW-1185">Reference proteome</keyword>
<dbReference type="Pfam" id="PF10703">
    <property type="entry name" value="MoaF"/>
    <property type="match status" value="1"/>
</dbReference>
<accession>A0A7W3JTX0</accession>
<evidence type="ECO:0000313" key="3">
    <source>
        <dbReference type="EMBL" id="MBA8829120.1"/>
    </source>
</evidence>
<evidence type="ECO:0000259" key="1">
    <source>
        <dbReference type="Pfam" id="PF10703"/>
    </source>
</evidence>
<sequence length="233" mass="25811">MTSNQKPNVSATAQWLTLDGVMPGFTTNQAPRSRDLEGLLVRTLWADGTLIDHNFEPDGLTWHYLTNHGDRRGYDPCEVFEIDEGLYYLQFQRDDRPIEAPSVFFDLTRGVGLSVIATIDDVTDGMLTVRHQFEPFTIVGSEPTGAMPVVSPVDAKGQSTCEIRSGIFVATWREKVVPRGAVIIADRRDEHNPRSRGAVFGLDSSGTETVHFTFGTDDTDGALLSTTNPHQER</sequence>
<proteinExistence type="predicted"/>
<name>A0A7W3JTX0_9MICO</name>